<protein>
    <recommendedName>
        <fullName evidence="5">Conjugative transposon protein TcpC</fullName>
    </recommendedName>
</protein>
<feature type="region of interest" description="Disordered" evidence="1">
    <location>
        <begin position="11"/>
        <end position="53"/>
    </location>
</feature>
<sequence length="429" mass="44860">MSTFKTVMRRILNLPEPRAGKVAPPPTGTDAAQATTAPTPAAPVAPAAQTAPAGLQQWTQAAARLQAQDGVPVRPGAAEAGGAGSGPAPQGGTAGSQVPWQLEDENSGAKFAVKVGRGVLWAVVALAAITGVRSWIWAPAAPKPAPVQVQSGPDYPVQEAQSVAARFARAYLTWDESDPQARADALARDMPRGTDTTTGWNSKGHQEVIVAQPGQVSLLADKRARVRVDVLVKGPATDQQQQQQSQPKPDDKDKKTDDAKKDDKDKKPDDKSKPATAKPSTTRWVGLEVPVVRVSGRIVVTGQPGIVGVPASGPAVPAPATSSADMEFGDKTRDVVEEFFRKYAAGEPESVAAPGTYIPALPPGMALGSVRTWSVDQGSGTDRVGTAVVSWQVGAAELEQTYRVKVTRVTSAQGAERWQVSEIHGGLTP</sequence>
<feature type="compositionally biased region" description="Basic and acidic residues" evidence="1">
    <location>
        <begin position="248"/>
        <end position="273"/>
    </location>
</feature>
<feature type="compositionally biased region" description="Low complexity" evidence="1">
    <location>
        <begin position="235"/>
        <end position="247"/>
    </location>
</feature>
<dbReference type="EMBL" id="BNBD01000004">
    <property type="protein sequence ID" value="GHF44188.1"/>
    <property type="molecule type" value="Genomic_DNA"/>
</dbReference>
<evidence type="ECO:0008006" key="5">
    <source>
        <dbReference type="Google" id="ProtNLM"/>
    </source>
</evidence>
<feature type="region of interest" description="Disordered" evidence="1">
    <location>
        <begin position="73"/>
        <end position="99"/>
    </location>
</feature>
<reference evidence="3" key="1">
    <citation type="journal article" date="2014" name="Int. J. Syst. Evol. Microbiol.">
        <title>Complete genome sequence of Corynebacterium casei LMG S-19264T (=DSM 44701T), isolated from a smear-ripened cheese.</title>
        <authorList>
            <consortium name="US DOE Joint Genome Institute (JGI-PGF)"/>
            <person name="Walter F."/>
            <person name="Albersmeier A."/>
            <person name="Kalinowski J."/>
            <person name="Ruckert C."/>
        </authorList>
    </citation>
    <scope>NUCLEOTIDE SEQUENCE</scope>
    <source>
        <strain evidence="3">JCM 4059</strain>
    </source>
</reference>
<reference evidence="3" key="2">
    <citation type="submission" date="2020-09" db="EMBL/GenBank/DDBJ databases">
        <authorList>
            <person name="Sun Q."/>
            <person name="Ohkuma M."/>
        </authorList>
    </citation>
    <scope>NUCLEOTIDE SEQUENCE</scope>
    <source>
        <strain evidence="3">JCM 4059</strain>
    </source>
</reference>
<feature type="region of interest" description="Disordered" evidence="1">
    <location>
        <begin position="233"/>
        <end position="281"/>
    </location>
</feature>
<accession>A0A919B3C4</accession>
<comment type="caution">
    <text evidence="3">The sequence shown here is derived from an EMBL/GenBank/DDBJ whole genome shotgun (WGS) entry which is preliminary data.</text>
</comment>
<evidence type="ECO:0000256" key="1">
    <source>
        <dbReference type="SAM" id="MobiDB-lite"/>
    </source>
</evidence>
<dbReference type="Proteomes" id="UP000638313">
    <property type="component" value="Unassembled WGS sequence"/>
</dbReference>
<gene>
    <name evidence="3" type="ORF">GCM10010218_26880</name>
</gene>
<evidence type="ECO:0000313" key="4">
    <source>
        <dbReference type="Proteomes" id="UP000638313"/>
    </source>
</evidence>
<feature type="transmembrane region" description="Helical" evidence="2">
    <location>
        <begin position="119"/>
        <end position="138"/>
    </location>
</feature>
<dbReference type="CDD" id="cd16428">
    <property type="entry name" value="TcpC_C"/>
    <property type="match status" value="1"/>
</dbReference>
<organism evidence="3 4">
    <name type="scientific">Streptomyces mashuensis</name>
    <dbReference type="NCBI Taxonomy" id="33904"/>
    <lineage>
        <taxon>Bacteria</taxon>
        <taxon>Bacillati</taxon>
        <taxon>Actinomycetota</taxon>
        <taxon>Actinomycetes</taxon>
        <taxon>Kitasatosporales</taxon>
        <taxon>Streptomycetaceae</taxon>
        <taxon>Streptomyces</taxon>
    </lineage>
</organism>
<dbReference type="InterPro" id="IPR035628">
    <property type="entry name" value="TcpC_C"/>
</dbReference>
<keyword evidence="4" id="KW-1185">Reference proteome</keyword>
<keyword evidence="2" id="KW-0472">Membrane</keyword>
<feature type="region of interest" description="Disordered" evidence="1">
    <location>
        <begin position="187"/>
        <end position="206"/>
    </location>
</feature>
<name>A0A919B3C4_9ACTN</name>
<keyword evidence="2" id="KW-0812">Transmembrane</keyword>
<proteinExistence type="predicted"/>
<feature type="compositionally biased region" description="Polar residues" evidence="1">
    <location>
        <begin position="194"/>
        <end position="203"/>
    </location>
</feature>
<keyword evidence="2" id="KW-1133">Transmembrane helix</keyword>
<dbReference type="CDD" id="cd16386">
    <property type="entry name" value="TcpC_N"/>
    <property type="match status" value="1"/>
</dbReference>
<evidence type="ECO:0000256" key="2">
    <source>
        <dbReference type="SAM" id="Phobius"/>
    </source>
</evidence>
<dbReference type="AlphaFoldDB" id="A0A919B3C4"/>
<evidence type="ECO:0000313" key="3">
    <source>
        <dbReference type="EMBL" id="GHF44188.1"/>
    </source>
</evidence>
<dbReference type="Gene3D" id="3.10.450.540">
    <property type="match status" value="1"/>
</dbReference>
<dbReference type="RefSeq" id="WP_190129742.1">
    <property type="nucleotide sequence ID" value="NZ_BNBD01000004.1"/>
</dbReference>
<feature type="compositionally biased region" description="Low complexity" evidence="1">
    <location>
        <begin position="28"/>
        <end position="53"/>
    </location>
</feature>